<proteinExistence type="predicted"/>
<sequence length="44" mass="5077">SISSILKTLLSIRIGEKIIFYLYSLITICRYINIAVILYLNINT</sequence>
<protein>
    <submittedName>
        <fullName evidence="2">Uncharacterized protein</fullName>
    </submittedName>
</protein>
<keyword evidence="1" id="KW-0812">Transmembrane</keyword>
<keyword evidence="1" id="KW-0472">Membrane</keyword>
<feature type="non-terminal residue" evidence="2">
    <location>
        <position position="1"/>
    </location>
</feature>
<dbReference type="AlphaFoldDB" id="X0WV80"/>
<reference evidence="2" key="1">
    <citation type="journal article" date="2014" name="Front. Microbiol.">
        <title>High frequency of phylogenetically diverse reductive dehalogenase-homologous genes in deep subseafloor sedimentary metagenomes.</title>
        <authorList>
            <person name="Kawai M."/>
            <person name="Futagami T."/>
            <person name="Toyoda A."/>
            <person name="Takaki Y."/>
            <person name="Nishi S."/>
            <person name="Hori S."/>
            <person name="Arai W."/>
            <person name="Tsubouchi T."/>
            <person name="Morono Y."/>
            <person name="Uchiyama I."/>
            <person name="Ito T."/>
            <person name="Fujiyama A."/>
            <person name="Inagaki F."/>
            <person name="Takami H."/>
        </authorList>
    </citation>
    <scope>NUCLEOTIDE SEQUENCE</scope>
    <source>
        <strain evidence="2">Expedition CK06-06</strain>
    </source>
</reference>
<evidence type="ECO:0000313" key="2">
    <source>
        <dbReference type="EMBL" id="GAG16646.1"/>
    </source>
</evidence>
<organism evidence="2">
    <name type="scientific">marine sediment metagenome</name>
    <dbReference type="NCBI Taxonomy" id="412755"/>
    <lineage>
        <taxon>unclassified sequences</taxon>
        <taxon>metagenomes</taxon>
        <taxon>ecological metagenomes</taxon>
    </lineage>
</organism>
<keyword evidence="1" id="KW-1133">Transmembrane helix</keyword>
<evidence type="ECO:0000256" key="1">
    <source>
        <dbReference type="SAM" id="Phobius"/>
    </source>
</evidence>
<comment type="caution">
    <text evidence="2">The sequence shown here is derived from an EMBL/GenBank/DDBJ whole genome shotgun (WGS) entry which is preliminary data.</text>
</comment>
<name>X0WV80_9ZZZZ</name>
<feature type="transmembrane region" description="Helical" evidence="1">
    <location>
        <begin position="20"/>
        <end position="42"/>
    </location>
</feature>
<accession>X0WV80</accession>
<gene>
    <name evidence="2" type="ORF">S01H1_58068</name>
</gene>
<dbReference type="EMBL" id="BARS01037908">
    <property type="protein sequence ID" value="GAG16646.1"/>
    <property type="molecule type" value="Genomic_DNA"/>
</dbReference>